<dbReference type="Proteomes" id="UP000230903">
    <property type="component" value="Unassembled WGS sequence"/>
</dbReference>
<organism evidence="1 2">
    <name type="scientific">Candidatus Harrisonbacteria bacterium CG10_big_fil_rev_8_21_14_0_10_45_28</name>
    <dbReference type="NCBI Taxonomy" id="1974586"/>
    <lineage>
        <taxon>Bacteria</taxon>
        <taxon>Candidatus Harrisoniibacteriota</taxon>
    </lineage>
</organism>
<accession>A0A2H0UNK4</accession>
<comment type="caution">
    <text evidence="1">The sequence shown here is derived from an EMBL/GenBank/DDBJ whole genome shotgun (WGS) entry which is preliminary data.</text>
</comment>
<name>A0A2H0UNK4_9BACT</name>
<dbReference type="AlphaFoldDB" id="A0A2H0UNK4"/>
<dbReference type="EMBL" id="PFBC01000025">
    <property type="protein sequence ID" value="PIR88009.1"/>
    <property type="molecule type" value="Genomic_DNA"/>
</dbReference>
<sequence>MEKNSVIQVPDTSAITGPYKNRWVVLSEDYRAVLASGNSLAEVVRKTPNLKRRVAFRVPDETGYAPSAN</sequence>
<proteinExistence type="predicted"/>
<evidence type="ECO:0000313" key="2">
    <source>
        <dbReference type="Proteomes" id="UP000230903"/>
    </source>
</evidence>
<gene>
    <name evidence="1" type="ORF">COU10_01550</name>
</gene>
<evidence type="ECO:0000313" key="1">
    <source>
        <dbReference type="EMBL" id="PIR88009.1"/>
    </source>
</evidence>
<protein>
    <recommendedName>
        <fullName evidence="3">DUF5678 domain-containing protein</fullName>
    </recommendedName>
</protein>
<reference evidence="2" key="1">
    <citation type="submission" date="2017-09" db="EMBL/GenBank/DDBJ databases">
        <title>Depth-based differentiation of microbial function through sediment-hosted aquifers and enrichment of novel symbionts in the deep terrestrial subsurface.</title>
        <authorList>
            <person name="Probst A.J."/>
            <person name="Ladd B."/>
            <person name="Jarett J.K."/>
            <person name="Geller-Mcgrath D.E."/>
            <person name="Sieber C.M.K."/>
            <person name="Emerson J.B."/>
            <person name="Anantharaman K."/>
            <person name="Thomas B.C."/>
            <person name="Malmstrom R."/>
            <person name="Stieglmeier M."/>
            <person name="Klingl A."/>
            <person name="Woyke T."/>
            <person name="Ryan C.M."/>
            <person name="Banfield J.F."/>
        </authorList>
    </citation>
    <scope>NUCLEOTIDE SEQUENCE [LARGE SCALE GENOMIC DNA]</scope>
</reference>
<evidence type="ECO:0008006" key="3">
    <source>
        <dbReference type="Google" id="ProtNLM"/>
    </source>
</evidence>